<keyword evidence="3" id="KW-1185">Reference proteome</keyword>
<reference evidence="2 3" key="1">
    <citation type="journal article" date="2019" name="Mol. Ecol. Resour.">
        <title>Chromosome-level genome assembly of Triplophysa tibetana, a fish adapted to the harsh high-altitude environment of the Tibetan Plateau.</title>
        <authorList>
            <person name="Yang X."/>
            <person name="Liu H."/>
            <person name="Ma Z."/>
            <person name="Zou Y."/>
            <person name="Zou M."/>
            <person name="Mao Y."/>
            <person name="Li X."/>
            <person name="Wang H."/>
            <person name="Chen T."/>
            <person name="Wang W."/>
            <person name="Yang R."/>
        </authorList>
    </citation>
    <scope>NUCLEOTIDE SEQUENCE [LARGE SCALE GENOMIC DNA]</scope>
    <source>
        <strain evidence="2">TTIB1903HZAU</strain>
        <tissue evidence="2">Muscle</tissue>
    </source>
</reference>
<evidence type="ECO:0000256" key="1">
    <source>
        <dbReference type="SAM" id="MobiDB-lite"/>
    </source>
</evidence>
<evidence type="ECO:0000313" key="3">
    <source>
        <dbReference type="Proteomes" id="UP000324632"/>
    </source>
</evidence>
<accession>A0A5A9P9S6</accession>
<organism evidence="2 3">
    <name type="scientific">Triplophysa tibetana</name>
    <dbReference type="NCBI Taxonomy" id="1572043"/>
    <lineage>
        <taxon>Eukaryota</taxon>
        <taxon>Metazoa</taxon>
        <taxon>Chordata</taxon>
        <taxon>Craniata</taxon>
        <taxon>Vertebrata</taxon>
        <taxon>Euteleostomi</taxon>
        <taxon>Actinopterygii</taxon>
        <taxon>Neopterygii</taxon>
        <taxon>Teleostei</taxon>
        <taxon>Ostariophysi</taxon>
        <taxon>Cypriniformes</taxon>
        <taxon>Nemacheilidae</taxon>
        <taxon>Triplophysa</taxon>
    </lineage>
</organism>
<dbReference type="AlphaFoldDB" id="A0A5A9P9S6"/>
<comment type="caution">
    <text evidence="2">The sequence shown here is derived from an EMBL/GenBank/DDBJ whole genome shotgun (WGS) entry which is preliminary data.</text>
</comment>
<proteinExistence type="predicted"/>
<gene>
    <name evidence="2" type="ORF">E1301_Tti001485</name>
</gene>
<dbReference type="EMBL" id="SOYY01000008">
    <property type="protein sequence ID" value="KAA0717921.1"/>
    <property type="molecule type" value="Genomic_DNA"/>
</dbReference>
<dbReference type="Proteomes" id="UP000324632">
    <property type="component" value="Chromosome 8"/>
</dbReference>
<protein>
    <submittedName>
        <fullName evidence="2">Uncharacterized protein</fullName>
    </submittedName>
</protein>
<sequence length="118" mass="12879">MPSTHSTAKHNKILDFLRIAVILDGIIQGLTGRFVPRPRSASRRAYSALLTNGLSSGGGWREEEAGNSQHHRVRGERVTDFNPITLRRDAGGGGMGVGPFIACTPSRDVLREHCFVKL</sequence>
<feature type="region of interest" description="Disordered" evidence="1">
    <location>
        <begin position="58"/>
        <end position="80"/>
    </location>
</feature>
<evidence type="ECO:0000313" key="2">
    <source>
        <dbReference type="EMBL" id="KAA0717921.1"/>
    </source>
</evidence>
<name>A0A5A9P9S6_9TELE</name>